<keyword evidence="1" id="KW-1133">Transmembrane helix</keyword>
<dbReference type="Pfam" id="PF06210">
    <property type="entry name" value="DUF1003"/>
    <property type="match status" value="1"/>
</dbReference>
<dbReference type="EMBL" id="CP049866">
    <property type="protein sequence ID" value="QIK75621.1"/>
    <property type="molecule type" value="Genomic_DNA"/>
</dbReference>
<dbReference type="PANTHER" id="PTHR41386">
    <property type="entry name" value="INTEGRAL MEMBRANE PROTEIN-RELATED"/>
    <property type="match status" value="1"/>
</dbReference>
<sequence>MSEQRTRTRTRLDTPRDTRRAIMPRRSYDSDAFGVFAEQFARFMGTAKFLIYMTLFVIVWMLWNTLAPVEWRFDKFPFIFLTLMLSLQASYAAPLILLAQNRQEIRDKVVAEQDRQANARAHADMEFLAREVASLRMSVGEVATRDFLRSELRGLYSDLEELTRPEDGIDHPSPPTD</sequence>
<dbReference type="InterPro" id="IPR010406">
    <property type="entry name" value="DUF1003"/>
</dbReference>
<protein>
    <submittedName>
        <fullName evidence="2">DUF1003 domain-containing protein</fullName>
    </submittedName>
</protein>
<evidence type="ECO:0000256" key="1">
    <source>
        <dbReference type="SAM" id="Phobius"/>
    </source>
</evidence>
<name>A0A6G7YG50_9ACTN</name>
<dbReference type="AlphaFoldDB" id="A0A6G7YG50"/>
<reference evidence="2 3" key="1">
    <citation type="submission" date="2020-03" db="EMBL/GenBank/DDBJ databases">
        <title>Nocardioides sp. nov., isolated from fish.</title>
        <authorList>
            <person name="Hyun D.-W."/>
            <person name="Bae J.-W."/>
        </authorList>
    </citation>
    <scope>NUCLEOTIDE SEQUENCE [LARGE SCALE GENOMIC DNA]</scope>
    <source>
        <strain evidence="2 3">HDW12A</strain>
    </source>
</reference>
<keyword evidence="1" id="KW-0472">Membrane</keyword>
<accession>A0A6G7YG50</accession>
<gene>
    <name evidence="2" type="ORF">G7071_09365</name>
</gene>
<dbReference type="Proteomes" id="UP000502035">
    <property type="component" value="Chromosome"/>
</dbReference>
<feature type="transmembrane region" description="Helical" evidence="1">
    <location>
        <begin position="78"/>
        <end position="98"/>
    </location>
</feature>
<dbReference type="PANTHER" id="PTHR41386:SF1">
    <property type="entry name" value="MEMBRANE PROTEIN"/>
    <property type="match status" value="1"/>
</dbReference>
<feature type="transmembrane region" description="Helical" evidence="1">
    <location>
        <begin position="49"/>
        <end position="66"/>
    </location>
</feature>
<keyword evidence="1" id="KW-0812">Transmembrane</keyword>
<proteinExistence type="predicted"/>
<dbReference type="RefSeq" id="WP_166317804.1">
    <property type="nucleotide sequence ID" value="NZ_CP049866.1"/>
</dbReference>
<organism evidence="2 3">
    <name type="scientific">Nocardioides piscis</name>
    <dbReference type="NCBI Taxonomy" id="2714938"/>
    <lineage>
        <taxon>Bacteria</taxon>
        <taxon>Bacillati</taxon>
        <taxon>Actinomycetota</taxon>
        <taxon>Actinomycetes</taxon>
        <taxon>Propionibacteriales</taxon>
        <taxon>Nocardioidaceae</taxon>
        <taxon>Nocardioides</taxon>
    </lineage>
</organism>
<keyword evidence="3" id="KW-1185">Reference proteome</keyword>
<dbReference type="KEGG" id="npi:G7071_09365"/>
<evidence type="ECO:0000313" key="2">
    <source>
        <dbReference type="EMBL" id="QIK75621.1"/>
    </source>
</evidence>
<evidence type="ECO:0000313" key="3">
    <source>
        <dbReference type="Proteomes" id="UP000502035"/>
    </source>
</evidence>